<gene>
    <name evidence="2" type="ORF">LOAG_04363</name>
</gene>
<dbReference type="KEGG" id="loa:LOAG_04363"/>
<sequence>MNGRSDQDNEEATGISKVGDYSDGSYGYKDNCSVYDAQFRSVNQRKGRGRQGGRLKE</sequence>
<dbReference type="InParanoid" id="A0A1S0U2A9"/>
<proteinExistence type="predicted"/>
<dbReference type="RefSeq" id="XP_003139948.1">
    <property type="nucleotide sequence ID" value="XM_003139900.1"/>
</dbReference>
<dbReference type="AlphaFoldDB" id="A0A1S0U2A9"/>
<protein>
    <submittedName>
        <fullName evidence="2">Uncharacterized protein</fullName>
    </submittedName>
</protein>
<organism evidence="2">
    <name type="scientific">Loa loa</name>
    <name type="common">Eye worm</name>
    <name type="synonym">Filaria loa</name>
    <dbReference type="NCBI Taxonomy" id="7209"/>
    <lineage>
        <taxon>Eukaryota</taxon>
        <taxon>Metazoa</taxon>
        <taxon>Ecdysozoa</taxon>
        <taxon>Nematoda</taxon>
        <taxon>Chromadorea</taxon>
        <taxon>Rhabditida</taxon>
        <taxon>Spirurina</taxon>
        <taxon>Spiruromorpha</taxon>
        <taxon>Filarioidea</taxon>
        <taxon>Onchocercidae</taxon>
        <taxon>Loa</taxon>
    </lineage>
</organism>
<dbReference type="GeneID" id="9941764"/>
<accession>A0A1S0U2A9</accession>
<reference evidence="2" key="1">
    <citation type="submission" date="2012-04" db="EMBL/GenBank/DDBJ databases">
        <title>The Genome Sequence of Loa loa.</title>
        <authorList>
            <consortium name="The Broad Institute Genome Sequencing Platform"/>
            <consortium name="Broad Institute Genome Sequencing Center for Infectious Disease"/>
            <person name="Nutman T.B."/>
            <person name="Fink D.L."/>
            <person name="Russ C."/>
            <person name="Young S."/>
            <person name="Zeng Q."/>
            <person name="Gargeya S."/>
            <person name="Alvarado L."/>
            <person name="Berlin A."/>
            <person name="Chapman S.B."/>
            <person name="Chen Z."/>
            <person name="Freedman E."/>
            <person name="Gellesch M."/>
            <person name="Goldberg J."/>
            <person name="Griggs A."/>
            <person name="Gujja S."/>
            <person name="Heilman E.R."/>
            <person name="Heiman D."/>
            <person name="Howarth C."/>
            <person name="Mehta T."/>
            <person name="Neiman D."/>
            <person name="Pearson M."/>
            <person name="Roberts A."/>
            <person name="Saif S."/>
            <person name="Shea T."/>
            <person name="Shenoy N."/>
            <person name="Sisk P."/>
            <person name="Stolte C."/>
            <person name="Sykes S."/>
            <person name="White J."/>
            <person name="Yandava C."/>
            <person name="Haas B."/>
            <person name="Henn M.R."/>
            <person name="Nusbaum C."/>
            <person name="Birren B."/>
        </authorList>
    </citation>
    <scope>NUCLEOTIDE SEQUENCE [LARGE SCALE GENOMIC DNA]</scope>
</reference>
<evidence type="ECO:0000256" key="1">
    <source>
        <dbReference type="SAM" id="MobiDB-lite"/>
    </source>
</evidence>
<dbReference type="CTD" id="9941764"/>
<feature type="region of interest" description="Disordered" evidence="1">
    <location>
        <begin position="1"/>
        <end position="26"/>
    </location>
</feature>
<name>A0A1S0U2A9_LOALO</name>
<evidence type="ECO:0000313" key="2">
    <source>
        <dbReference type="EMBL" id="EFO24124.1"/>
    </source>
</evidence>
<dbReference type="EMBL" id="JH712098">
    <property type="protein sequence ID" value="EFO24124.1"/>
    <property type="molecule type" value="Genomic_DNA"/>
</dbReference>